<evidence type="ECO:0000259" key="6">
    <source>
        <dbReference type="PROSITE" id="PS51379"/>
    </source>
</evidence>
<dbReference type="InterPro" id="IPR017896">
    <property type="entry name" value="4Fe4S_Fe-S-bd"/>
</dbReference>
<evidence type="ECO:0000313" key="8">
    <source>
        <dbReference type="Proteomes" id="UP000000641"/>
    </source>
</evidence>
<keyword evidence="3" id="KW-0408">Iron</keyword>
<keyword evidence="5" id="KW-0472">Membrane</keyword>
<keyword evidence="4" id="KW-0411">Iron-sulfur</keyword>
<evidence type="ECO:0000256" key="3">
    <source>
        <dbReference type="ARBA" id="ARBA00023004"/>
    </source>
</evidence>
<keyword evidence="2" id="KW-0479">Metal-binding</keyword>
<dbReference type="InterPro" id="IPR050157">
    <property type="entry name" value="PSI_iron-sulfur_center"/>
</dbReference>
<dbReference type="GO" id="GO:0046872">
    <property type="term" value="F:metal ion binding"/>
    <property type="evidence" value="ECO:0007669"/>
    <property type="project" value="UniProtKB-KW"/>
</dbReference>
<dbReference type="InterPro" id="IPR017900">
    <property type="entry name" value="4Fe4S_Fe_S_CS"/>
</dbReference>
<feature type="transmembrane region" description="Helical" evidence="5">
    <location>
        <begin position="47"/>
        <end position="68"/>
    </location>
</feature>
<dbReference type="PANTHER" id="PTHR24960:SF79">
    <property type="entry name" value="PHOTOSYSTEM I IRON-SULFUR CENTER"/>
    <property type="match status" value="1"/>
</dbReference>
<dbReference type="SUPFAM" id="SSF54862">
    <property type="entry name" value="4Fe-4S ferredoxins"/>
    <property type="match status" value="1"/>
</dbReference>
<keyword evidence="5" id="KW-0812">Transmembrane</keyword>
<gene>
    <name evidence="7" type="ordered locus">Tpen_1790</name>
</gene>
<sequence>MLYPLFHSFSLESLNSWFDWFLTNTMSGDEAFNVTKKQSFRVTRRDFVFFVAKVAVLTGIVTSVPLVAAKTVDKRRPPGAVDEAEFVVVCARCGRCAEVCPQKIIVQVPVWESVVAAGTPVLVDGGVCVLDFKCVDVCPTGALQRLPKEKAKMGTALLDKDKCIGCGACVSVCASIAGAIKWRKSGRKVEVDAAKCLGCGACVKECPVGALSLTPSGAYRPSWKWPKGG</sequence>
<dbReference type="PROSITE" id="PS00198">
    <property type="entry name" value="4FE4S_FER_1"/>
    <property type="match status" value="2"/>
</dbReference>
<dbReference type="GO" id="GO:0051539">
    <property type="term" value="F:4 iron, 4 sulfur cluster binding"/>
    <property type="evidence" value="ECO:0007669"/>
    <property type="project" value="UniProtKB-KW"/>
</dbReference>
<keyword evidence="5" id="KW-1133">Transmembrane helix</keyword>
<dbReference type="Gene3D" id="3.30.70.20">
    <property type="match status" value="2"/>
</dbReference>
<dbReference type="EnsemblBacteria" id="ABL79185">
    <property type="protein sequence ID" value="ABL79185"/>
    <property type="gene ID" value="Tpen_1790"/>
</dbReference>
<feature type="domain" description="4Fe-4S ferredoxin-type" evidence="6">
    <location>
        <begin position="154"/>
        <end position="185"/>
    </location>
</feature>
<proteinExistence type="predicted"/>
<feature type="domain" description="4Fe-4S ferredoxin-type" evidence="6">
    <location>
        <begin position="77"/>
        <end position="110"/>
    </location>
</feature>
<dbReference type="KEGG" id="tpe:Tpen_1790"/>
<organism evidence="7 8">
    <name type="scientific">Thermofilum pendens (strain DSM 2475 / Hrk 5)</name>
    <dbReference type="NCBI Taxonomy" id="368408"/>
    <lineage>
        <taxon>Archaea</taxon>
        <taxon>Thermoproteota</taxon>
        <taxon>Thermoprotei</taxon>
        <taxon>Thermofilales</taxon>
        <taxon>Thermofilaceae</taxon>
        <taxon>Thermofilum</taxon>
    </lineage>
</organism>
<reference evidence="8" key="1">
    <citation type="journal article" date="2008" name="J. Bacteriol.">
        <title>Genome sequence of Thermofilum pendens reveals an exceptional loss of biosynthetic pathways without genome reduction.</title>
        <authorList>
            <person name="Anderson I."/>
            <person name="Rodriguez J."/>
            <person name="Susanti D."/>
            <person name="Porat I."/>
            <person name="Reich C."/>
            <person name="Ulrich L.E."/>
            <person name="Elkins J.G."/>
            <person name="Mavromatis K."/>
            <person name="Lykidis A."/>
            <person name="Kim E."/>
            <person name="Thompson L.S."/>
            <person name="Nolan M."/>
            <person name="Land M."/>
            <person name="Copeland A."/>
            <person name="Lapidus A."/>
            <person name="Lucas S."/>
            <person name="Detter C."/>
            <person name="Zhulin I.B."/>
            <person name="Olsen G.J."/>
            <person name="Whitman W."/>
            <person name="Mukhopadhyay B."/>
            <person name="Bristow J."/>
            <person name="Kyrpides N."/>
        </authorList>
    </citation>
    <scope>NUCLEOTIDE SEQUENCE [LARGE SCALE GENOMIC DNA]</scope>
    <source>
        <strain evidence="8">DSM 2475 / Hrk 5</strain>
    </source>
</reference>
<name>A1S155_THEPD</name>
<dbReference type="PANTHER" id="PTHR24960">
    <property type="entry name" value="PHOTOSYSTEM I IRON-SULFUR CENTER-RELATED"/>
    <property type="match status" value="1"/>
</dbReference>
<evidence type="ECO:0000256" key="1">
    <source>
        <dbReference type="ARBA" id="ARBA00022485"/>
    </source>
</evidence>
<accession>A1S155</accession>
<dbReference type="EMBL" id="CP000505">
    <property type="protein sequence ID" value="ABL79185.1"/>
    <property type="molecule type" value="Genomic_DNA"/>
</dbReference>
<dbReference type="HOGENOM" id="CLU_077329_0_1_2"/>
<protein>
    <submittedName>
        <fullName evidence="7">4Fe-4S ferredoxin, iron-sulfur binding domain protein</fullName>
    </submittedName>
</protein>
<dbReference type="Proteomes" id="UP000000641">
    <property type="component" value="Chromosome"/>
</dbReference>
<evidence type="ECO:0000256" key="4">
    <source>
        <dbReference type="ARBA" id="ARBA00023014"/>
    </source>
</evidence>
<feature type="domain" description="4Fe-4S ferredoxin-type" evidence="6">
    <location>
        <begin position="119"/>
        <end position="148"/>
    </location>
</feature>
<feature type="domain" description="4Fe-4S ferredoxin-type" evidence="6">
    <location>
        <begin position="187"/>
        <end position="216"/>
    </location>
</feature>
<keyword evidence="8" id="KW-1185">Reference proteome</keyword>
<dbReference type="PROSITE" id="PS51379">
    <property type="entry name" value="4FE4S_FER_2"/>
    <property type="match status" value="4"/>
</dbReference>
<evidence type="ECO:0000256" key="2">
    <source>
        <dbReference type="ARBA" id="ARBA00022723"/>
    </source>
</evidence>
<evidence type="ECO:0000313" key="7">
    <source>
        <dbReference type="EMBL" id="ABL79185.1"/>
    </source>
</evidence>
<dbReference type="CDD" id="cd16373">
    <property type="entry name" value="DMSOR_beta_like"/>
    <property type="match status" value="1"/>
</dbReference>
<evidence type="ECO:0000256" key="5">
    <source>
        <dbReference type="SAM" id="Phobius"/>
    </source>
</evidence>
<dbReference type="GO" id="GO:0016491">
    <property type="term" value="F:oxidoreductase activity"/>
    <property type="evidence" value="ECO:0007669"/>
    <property type="project" value="UniProtKB-ARBA"/>
</dbReference>
<dbReference type="eggNOG" id="arCOG02180">
    <property type="taxonomic scope" value="Archaea"/>
</dbReference>
<dbReference type="STRING" id="368408.Tpen_1790"/>
<dbReference type="Pfam" id="PF12838">
    <property type="entry name" value="Fer4_7"/>
    <property type="match status" value="2"/>
</dbReference>
<dbReference type="AlphaFoldDB" id="A1S155"/>
<keyword evidence="1" id="KW-0004">4Fe-4S</keyword>